<dbReference type="SFLD" id="SFLDG01136">
    <property type="entry name" value="C1.6:_Phosphoserine_Phosphatas"/>
    <property type="match status" value="1"/>
</dbReference>
<dbReference type="PIRSF" id="PIRSF006118">
    <property type="entry name" value="KDO8-P_Ptase"/>
    <property type="match status" value="1"/>
</dbReference>
<dbReference type="GO" id="GO:0019143">
    <property type="term" value="F:3-deoxy-manno-octulosonate-8-phosphatase activity"/>
    <property type="evidence" value="ECO:0007669"/>
    <property type="project" value="UniProtKB-EC"/>
</dbReference>
<keyword evidence="4" id="KW-0479">Metal-binding</keyword>
<dbReference type="Gene3D" id="3.40.50.1000">
    <property type="entry name" value="HAD superfamily/HAD-like"/>
    <property type="match status" value="1"/>
</dbReference>
<dbReference type="InterPro" id="IPR006549">
    <property type="entry name" value="HAD-SF_hydro_IIIA"/>
</dbReference>
<dbReference type="GO" id="GO:0008781">
    <property type="term" value="F:N-acylneuraminate cytidylyltransferase activity"/>
    <property type="evidence" value="ECO:0007669"/>
    <property type="project" value="TreeGrafter"/>
</dbReference>
<evidence type="ECO:0000256" key="2">
    <source>
        <dbReference type="ARBA" id="ARBA00005893"/>
    </source>
</evidence>
<evidence type="ECO:0000256" key="4">
    <source>
        <dbReference type="ARBA" id="ARBA00022723"/>
    </source>
</evidence>
<dbReference type="CDD" id="cd01630">
    <property type="entry name" value="HAD_KDO-like"/>
    <property type="match status" value="1"/>
</dbReference>
<proteinExistence type="inferred from homology"/>
<dbReference type="SFLD" id="SFLDG01138">
    <property type="entry name" value="C1.6.2:_Deoxy-d-mannose-octulo"/>
    <property type="match status" value="1"/>
</dbReference>
<keyword evidence="5 7" id="KW-0378">Hydrolase</keyword>
<dbReference type="EC" id="3.1.3.45" evidence="7"/>
<organism evidence="7">
    <name type="scientific">uncultured organism</name>
    <dbReference type="NCBI Taxonomy" id="155900"/>
    <lineage>
        <taxon>unclassified sequences</taxon>
        <taxon>environmental samples</taxon>
    </lineage>
</organism>
<dbReference type="NCBIfam" id="TIGR01662">
    <property type="entry name" value="HAD-SF-IIIA"/>
    <property type="match status" value="1"/>
</dbReference>
<dbReference type="SFLD" id="SFLDS00003">
    <property type="entry name" value="Haloacid_Dehalogenase"/>
    <property type="match status" value="1"/>
</dbReference>
<dbReference type="SUPFAM" id="SSF56784">
    <property type="entry name" value="HAD-like"/>
    <property type="match status" value="1"/>
</dbReference>
<dbReference type="GO" id="GO:0046872">
    <property type="term" value="F:metal ion binding"/>
    <property type="evidence" value="ECO:0007669"/>
    <property type="project" value="UniProtKB-KW"/>
</dbReference>
<comment type="subunit">
    <text evidence="3">Homotetramer.</text>
</comment>
<evidence type="ECO:0000256" key="5">
    <source>
        <dbReference type="ARBA" id="ARBA00022801"/>
    </source>
</evidence>
<dbReference type="EMBL" id="MN079092">
    <property type="protein sequence ID" value="QEA04947.1"/>
    <property type="molecule type" value="Genomic_DNA"/>
</dbReference>
<keyword evidence="6" id="KW-0460">Magnesium</keyword>
<dbReference type="PANTHER" id="PTHR21485">
    <property type="entry name" value="HAD SUPERFAMILY MEMBERS CMAS AND KDSC"/>
    <property type="match status" value="1"/>
</dbReference>
<evidence type="ECO:0000256" key="3">
    <source>
        <dbReference type="ARBA" id="ARBA00011881"/>
    </source>
</evidence>
<comment type="similarity">
    <text evidence="2">Belongs to the KdsC family.</text>
</comment>
<dbReference type="AlphaFoldDB" id="A0A5B8RDY6"/>
<accession>A0A5B8RDY6</accession>
<evidence type="ECO:0000313" key="7">
    <source>
        <dbReference type="EMBL" id="QEA04947.1"/>
    </source>
</evidence>
<dbReference type="Pfam" id="PF08282">
    <property type="entry name" value="Hydrolase_3"/>
    <property type="match status" value="1"/>
</dbReference>
<name>A0A5B8RDY6_9ZZZZ</name>
<reference evidence="7" key="1">
    <citation type="submission" date="2019-06" db="EMBL/GenBank/DDBJ databases">
        <authorList>
            <person name="Murdoch R.W."/>
            <person name="Fathepure B."/>
        </authorList>
    </citation>
    <scope>NUCLEOTIDE SEQUENCE</scope>
</reference>
<evidence type="ECO:0000256" key="1">
    <source>
        <dbReference type="ARBA" id="ARBA00001946"/>
    </source>
</evidence>
<dbReference type="PANTHER" id="PTHR21485:SF3">
    <property type="entry name" value="N-ACYLNEURAMINATE CYTIDYLYLTRANSFERASE"/>
    <property type="match status" value="1"/>
</dbReference>
<dbReference type="InterPro" id="IPR023214">
    <property type="entry name" value="HAD_sf"/>
</dbReference>
<protein>
    <submittedName>
        <fullName evidence="7">3-deoxy-D-manno-octulosonate 8-phosphate phosphatase KdsC</fullName>
        <ecNumber evidence="7">3.1.3.45</ecNumber>
    </submittedName>
</protein>
<dbReference type="FunFam" id="3.40.50.1000:FF:000029">
    <property type="entry name" value="3-deoxy-D-manno-octulosonate 8-phosphate phosphatase KdsC"/>
    <property type="match status" value="1"/>
</dbReference>
<dbReference type="InterPro" id="IPR036412">
    <property type="entry name" value="HAD-like_sf"/>
</dbReference>
<dbReference type="InterPro" id="IPR010023">
    <property type="entry name" value="KdsC_fam"/>
</dbReference>
<comment type="cofactor">
    <cofactor evidence="1">
        <name>Mg(2+)</name>
        <dbReference type="ChEBI" id="CHEBI:18420"/>
    </cofactor>
</comment>
<evidence type="ECO:0000256" key="6">
    <source>
        <dbReference type="ARBA" id="ARBA00022842"/>
    </source>
</evidence>
<dbReference type="NCBIfam" id="TIGR01670">
    <property type="entry name" value="KdsC-phosphatas"/>
    <property type="match status" value="1"/>
</dbReference>
<gene>
    <name evidence="7" type="primary">kdsC</name>
    <name evidence="7" type="ORF">KBTEX_01265</name>
</gene>
<sequence>MDAFEHAYCGAPPATVAGRAAHIGVLALDVDGVLTDGGVYIGDDGEPFKRFNIHDGKGIAMLRDAGIEVAIVTARRSGAVEARARELRIGHVHQGVRDKAAALADLAKGLGLAPQACAFVGDDLVDLAPMRAAGLAVAVANAHPAVCARAHWVTRRGGGDGAVREVCELLLGARGVLRPWLSDDARA</sequence>
<dbReference type="InterPro" id="IPR050793">
    <property type="entry name" value="CMP-NeuNAc_synthase"/>
</dbReference>